<accession>A0A2W5STD9</accession>
<gene>
    <name evidence="4" type="ORF">DI525_01715</name>
</gene>
<dbReference type="PANTHER" id="PTHR43420">
    <property type="entry name" value="ACETYLTRANSFERASE"/>
    <property type="match status" value="1"/>
</dbReference>
<dbReference type="CDD" id="cd04301">
    <property type="entry name" value="NAT_SF"/>
    <property type="match status" value="1"/>
</dbReference>
<dbReference type="InterPro" id="IPR016181">
    <property type="entry name" value="Acyl_CoA_acyltransferase"/>
</dbReference>
<name>A0A2W5STD9_9CORY</name>
<dbReference type="GO" id="GO:0016747">
    <property type="term" value="F:acyltransferase activity, transferring groups other than amino-acyl groups"/>
    <property type="evidence" value="ECO:0007669"/>
    <property type="project" value="InterPro"/>
</dbReference>
<dbReference type="RefSeq" id="WP_303734113.1">
    <property type="nucleotide sequence ID" value="NZ_CAKZHK010000001.1"/>
</dbReference>
<dbReference type="SUPFAM" id="SSF55729">
    <property type="entry name" value="Acyl-CoA N-acyltransferases (Nat)"/>
    <property type="match status" value="1"/>
</dbReference>
<evidence type="ECO:0000256" key="1">
    <source>
        <dbReference type="ARBA" id="ARBA00022679"/>
    </source>
</evidence>
<feature type="domain" description="N-acetyltransferase" evidence="3">
    <location>
        <begin position="1"/>
        <end position="175"/>
    </location>
</feature>
<reference evidence="4 5" key="1">
    <citation type="submission" date="2017-08" db="EMBL/GenBank/DDBJ databases">
        <title>Infants hospitalized years apart are colonized by the same room-sourced microbial strains.</title>
        <authorList>
            <person name="Brooks B."/>
            <person name="Olm M.R."/>
            <person name="Firek B.A."/>
            <person name="Baker R."/>
            <person name="Thomas B.C."/>
            <person name="Morowitz M.J."/>
            <person name="Banfield J.F."/>
        </authorList>
    </citation>
    <scope>NUCLEOTIDE SEQUENCE [LARGE SCALE GENOMIC DNA]</scope>
    <source>
        <strain evidence="4">S2_003_000_R1_3</strain>
    </source>
</reference>
<sequence length="177" mass="19154">MRLVQLDATATAACAELEAEIFPDDSPWPYEGFLAELRDPRSVYIGLVTSAASRAGHSDEKGESPRRGAQGSHDAMALVGYAGLGVLGPDDDPEFEVRTIGLDPAWRGHGLGRMLLKTILYVADNAPGPVFLEVRTDNKPAIGLYESEGFTVLGTRKNYYQPSGADAFTMKREPKPD</sequence>
<dbReference type="AlphaFoldDB" id="A0A2W5STD9"/>
<proteinExistence type="predicted"/>
<dbReference type="InterPro" id="IPR000182">
    <property type="entry name" value="GNAT_dom"/>
</dbReference>
<keyword evidence="2" id="KW-0012">Acyltransferase</keyword>
<evidence type="ECO:0000256" key="2">
    <source>
        <dbReference type="ARBA" id="ARBA00023315"/>
    </source>
</evidence>
<evidence type="ECO:0000313" key="5">
    <source>
        <dbReference type="Proteomes" id="UP000249432"/>
    </source>
</evidence>
<evidence type="ECO:0000259" key="3">
    <source>
        <dbReference type="PROSITE" id="PS51186"/>
    </source>
</evidence>
<dbReference type="Pfam" id="PF00583">
    <property type="entry name" value="Acetyltransf_1"/>
    <property type="match status" value="1"/>
</dbReference>
<dbReference type="Gene3D" id="3.40.630.30">
    <property type="match status" value="1"/>
</dbReference>
<keyword evidence="1 4" id="KW-0808">Transferase</keyword>
<comment type="caution">
    <text evidence="4">The sequence shown here is derived from an EMBL/GenBank/DDBJ whole genome shotgun (WGS) entry which is preliminary data.</text>
</comment>
<dbReference type="PROSITE" id="PS51186">
    <property type="entry name" value="GNAT"/>
    <property type="match status" value="1"/>
</dbReference>
<evidence type="ECO:0000313" key="4">
    <source>
        <dbReference type="EMBL" id="PZR06549.1"/>
    </source>
</evidence>
<dbReference type="Proteomes" id="UP000249432">
    <property type="component" value="Unassembled WGS sequence"/>
</dbReference>
<dbReference type="InterPro" id="IPR050680">
    <property type="entry name" value="YpeA/RimI_acetyltransf"/>
</dbReference>
<organism evidence="4 5">
    <name type="scientific">Corynebacterium kroppenstedtii</name>
    <dbReference type="NCBI Taxonomy" id="161879"/>
    <lineage>
        <taxon>Bacteria</taxon>
        <taxon>Bacillati</taxon>
        <taxon>Actinomycetota</taxon>
        <taxon>Actinomycetes</taxon>
        <taxon>Mycobacteriales</taxon>
        <taxon>Corynebacteriaceae</taxon>
        <taxon>Corynebacterium</taxon>
    </lineage>
</organism>
<protein>
    <submittedName>
        <fullName evidence="4">Ribosomal-protein-alanine N-acetyltransferase RimI</fullName>
    </submittedName>
</protein>
<dbReference type="EMBL" id="QFRA01000002">
    <property type="protein sequence ID" value="PZR06549.1"/>
    <property type="molecule type" value="Genomic_DNA"/>
</dbReference>